<gene>
    <name evidence="1" type="ORF">KDK95_23270</name>
</gene>
<reference evidence="1" key="1">
    <citation type="submission" date="2021-04" db="EMBL/GenBank/DDBJ databases">
        <title>Genome based classification of Actinospica acidithermotolerans sp. nov., an actinobacterium isolated from an Indonesian hot spring.</title>
        <authorList>
            <person name="Kusuma A.B."/>
            <person name="Putra K.E."/>
            <person name="Nafisah S."/>
            <person name="Loh J."/>
            <person name="Nouioui I."/>
            <person name="Goodfellow M."/>
        </authorList>
    </citation>
    <scope>NUCLEOTIDE SEQUENCE</scope>
    <source>
        <strain evidence="1">MGRD01-02</strain>
    </source>
</reference>
<proteinExistence type="predicted"/>
<accession>A0A941EF35</accession>
<evidence type="ECO:0000313" key="2">
    <source>
        <dbReference type="Proteomes" id="UP000676325"/>
    </source>
</evidence>
<comment type="caution">
    <text evidence="1">The sequence shown here is derived from an EMBL/GenBank/DDBJ whole genome shotgun (WGS) entry which is preliminary data.</text>
</comment>
<protein>
    <submittedName>
        <fullName evidence="1">Uncharacterized protein</fullName>
    </submittedName>
</protein>
<name>A0A941EF35_9ACTN</name>
<evidence type="ECO:0000313" key="1">
    <source>
        <dbReference type="EMBL" id="MBR7829248.1"/>
    </source>
</evidence>
<organism evidence="1 2">
    <name type="scientific">Actinospica acidithermotolerans</name>
    <dbReference type="NCBI Taxonomy" id="2828514"/>
    <lineage>
        <taxon>Bacteria</taxon>
        <taxon>Bacillati</taxon>
        <taxon>Actinomycetota</taxon>
        <taxon>Actinomycetes</taxon>
        <taxon>Catenulisporales</taxon>
        <taxon>Actinospicaceae</taxon>
        <taxon>Actinospica</taxon>
    </lineage>
</organism>
<keyword evidence="2" id="KW-1185">Reference proteome</keyword>
<dbReference type="EMBL" id="JAGSOH010000079">
    <property type="protein sequence ID" value="MBR7829248.1"/>
    <property type="molecule type" value="Genomic_DNA"/>
</dbReference>
<dbReference type="AlphaFoldDB" id="A0A941EF35"/>
<dbReference type="Proteomes" id="UP000676325">
    <property type="component" value="Unassembled WGS sequence"/>
</dbReference>
<sequence>MVTRVERSYEYVGPGDLLRLVRPEAVGEVVESIADFTAWVARTPSVELDEPFTYVVDLSGYIRLAARRSEHVACAAGQRVMAAGEIAFDKRSSEGWTVSRVSNQSTGYCPDLSSWDAVASALDRIGLSHPPAFTEQVVFRRCPACAELNVVKDGFFACAFCDSDLPPSWNVATIAPQT</sequence>